<dbReference type="Proteomes" id="UP000001610">
    <property type="component" value="Unassembled WGS sequence"/>
</dbReference>
<evidence type="ECO:0000313" key="13">
    <source>
        <dbReference type="EMBL" id="EGX96545.1"/>
    </source>
</evidence>
<feature type="region of interest" description="Disordered" evidence="10">
    <location>
        <begin position="811"/>
        <end position="832"/>
    </location>
</feature>
<dbReference type="PANTHER" id="PTHR16062:SF21">
    <property type="entry name" value="CHROMATIN STRUCTURE-REMODELING COMPLEX SUBUNIT RSC1-RELATED"/>
    <property type="match status" value="1"/>
</dbReference>
<evidence type="ECO:0000256" key="6">
    <source>
        <dbReference type="ARBA" id="ARBA00023163"/>
    </source>
</evidence>
<keyword evidence="6" id="KW-0804">Transcription</keyword>
<keyword evidence="7" id="KW-0539">Nucleus</keyword>
<dbReference type="PROSITE" id="PS00633">
    <property type="entry name" value="BROMODOMAIN_1"/>
    <property type="match status" value="1"/>
</dbReference>
<dbReference type="CDD" id="cd04717">
    <property type="entry name" value="BAH_polybromo"/>
    <property type="match status" value="1"/>
</dbReference>
<dbReference type="GO" id="GO:0016586">
    <property type="term" value="C:RSC-type complex"/>
    <property type="evidence" value="ECO:0007669"/>
    <property type="project" value="InterPro"/>
</dbReference>
<dbReference type="OrthoDB" id="1742084at2759"/>
<dbReference type="eggNOG" id="KOG1827">
    <property type="taxonomic scope" value="Eukaryota"/>
</dbReference>
<evidence type="ECO:0000313" key="14">
    <source>
        <dbReference type="Proteomes" id="UP000001610"/>
    </source>
</evidence>
<dbReference type="PROSITE" id="PS51038">
    <property type="entry name" value="BAH"/>
    <property type="match status" value="1"/>
</dbReference>
<keyword evidence="9" id="KW-0175">Coiled coil</keyword>
<name>G3J3S0_CORMM</name>
<gene>
    <name evidence="13" type="ORF">CCM_01202</name>
</gene>
<dbReference type="InterPro" id="IPR043151">
    <property type="entry name" value="BAH_sf"/>
</dbReference>
<dbReference type="Gene3D" id="2.30.30.490">
    <property type="match status" value="1"/>
</dbReference>
<dbReference type="AlphaFoldDB" id="G3J3S0"/>
<dbReference type="GO" id="GO:0006368">
    <property type="term" value="P:transcription elongation by RNA polymerase II"/>
    <property type="evidence" value="ECO:0007669"/>
    <property type="project" value="TreeGrafter"/>
</dbReference>
<evidence type="ECO:0000256" key="4">
    <source>
        <dbReference type="ARBA" id="ARBA00023015"/>
    </source>
</evidence>
<dbReference type="FunCoup" id="G3J3S0">
    <property type="interactions" value="268"/>
</dbReference>
<dbReference type="HOGENOM" id="CLU_007728_0_0_1"/>
<feature type="domain" description="BAH" evidence="12">
    <location>
        <begin position="389"/>
        <end position="508"/>
    </location>
</feature>
<sequence length="871" mass="97807">MSGRRGFALARHQSATPRSDEDVEMANNSTDEVESDAEGEMVIDGREDLHETIDRLSTLLCNMSEDGEELAAGFQRIPNRRTVPDYFEIISDPVAFSTVRGKIQKKQYASFQEFVKDVSQIFHNAQVYNRPSAPIFGAAIKLQGIFRQELDKLVQSSQISKEEASLPDLGELPPVEESPARDSEAVISDDDDDDDDDEEEEEEEAEEDDDDDDEYGTGVGGRRVKRRLQQPPSKNRVNGDMDDDLHKGRGRPPMVLTPVEARISSILKGLRRFKASSGALLVTPFERLPDRAALPDYFQTITNPIALDNIKKKAKRKKYSSVDKFLEDMNLMFENAKSYNEDQSELYKAAAELQRETLALAEQENAKSDDEFRDEDGKLPVAYVEAHGNIWRVGDWVHIRNPNDLAKPTVGQIFRMWQDREGEKWINACWYYRPEQTVHRFEKHFFEREVVKTGQYRDHQIGEVVDRCFVMFVTRFNKGRPRGLPGDMHVYVCESRYNEENFRFNKIKTWASCVPDEVRDRDYEMDLFDTPRPMRKVPSPIKHLLREDAKTSDELPRPTWGSPNAPPIVGAVHRRPPELHETPPPESVPLNPTAPSEGKSDPTRHASMISQGRDTHGDQVSGIASYGGVLGPASPSHYHVQTVNTQPSTPQAGAHPPHQTPVPLPQIPAPATSARPIQYTAPHQPGFAPGYVGGFSQSPAAMRHPQVGNTSTPGYNASHGLRNMATQSQAGHINNAYNPPRPPEVYTLPDSTNEALPTQIRTQLQHDNAGRVLFFTAPPSDRSPHQLPPENSGLGHSLRYFAGREEWQMQRDTKRKARDQISSQGASKRAGSSLDITDGLVAADARGALNHWFSQIGQDTEKWKQETGLSH</sequence>
<evidence type="ECO:0000256" key="1">
    <source>
        <dbReference type="ARBA" id="ARBA00004123"/>
    </source>
</evidence>
<dbReference type="Gene3D" id="1.20.920.10">
    <property type="entry name" value="Bromodomain-like"/>
    <property type="match status" value="2"/>
</dbReference>
<dbReference type="GO" id="GO:0006338">
    <property type="term" value="P:chromatin remodeling"/>
    <property type="evidence" value="ECO:0007669"/>
    <property type="project" value="InterPro"/>
</dbReference>
<dbReference type="Pfam" id="PF01426">
    <property type="entry name" value="BAH"/>
    <property type="match status" value="1"/>
</dbReference>
<dbReference type="PRINTS" id="PR00503">
    <property type="entry name" value="BROMODOMAIN"/>
</dbReference>
<dbReference type="EMBL" id="JH126399">
    <property type="protein sequence ID" value="EGX96545.1"/>
    <property type="molecule type" value="Genomic_DNA"/>
</dbReference>
<feature type="region of interest" description="Disordered" evidence="10">
    <location>
        <begin position="1"/>
        <end position="38"/>
    </location>
</feature>
<dbReference type="InterPro" id="IPR036427">
    <property type="entry name" value="Bromodomain-like_sf"/>
</dbReference>
<evidence type="ECO:0000256" key="7">
    <source>
        <dbReference type="ARBA" id="ARBA00023242"/>
    </source>
</evidence>
<evidence type="ECO:0000256" key="8">
    <source>
        <dbReference type="PROSITE-ProRule" id="PRU00035"/>
    </source>
</evidence>
<dbReference type="RefSeq" id="XP_006666422.1">
    <property type="nucleotide sequence ID" value="XM_006666359.1"/>
</dbReference>
<evidence type="ECO:0000259" key="11">
    <source>
        <dbReference type="PROSITE" id="PS50014"/>
    </source>
</evidence>
<feature type="region of interest" description="Disordered" evidence="10">
    <location>
        <begin position="161"/>
        <end position="254"/>
    </location>
</feature>
<comment type="subcellular location">
    <subcellularLocation>
        <location evidence="1">Nucleus</location>
    </subcellularLocation>
</comment>
<dbReference type="GeneID" id="18163234"/>
<keyword evidence="14" id="KW-1185">Reference proteome</keyword>
<evidence type="ECO:0000259" key="12">
    <source>
        <dbReference type="PROSITE" id="PS51038"/>
    </source>
</evidence>
<dbReference type="PANTHER" id="PTHR16062">
    <property type="entry name" value="SWI/SNF-RELATED"/>
    <property type="match status" value="1"/>
</dbReference>
<dbReference type="PROSITE" id="PS50014">
    <property type="entry name" value="BROMODOMAIN_2"/>
    <property type="match status" value="2"/>
</dbReference>
<dbReference type="FunFam" id="2.30.30.490:FF:000015">
    <property type="entry name" value="Chromatin structure-remodeling complex subunit RSC1"/>
    <property type="match status" value="1"/>
</dbReference>
<dbReference type="InterPro" id="IPR037382">
    <property type="entry name" value="Rsc/polybromo"/>
</dbReference>
<dbReference type="GO" id="GO:0003682">
    <property type="term" value="F:chromatin binding"/>
    <property type="evidence" value="ECO:0007669"/>
    <property type="project" value="InterPro"/>
</dbReference>
<keyword evidence="5 8" id="KW-0103">Bromodomain</keyword>
<dbReference type="CDD" id="cd04369">
    <property type="entry name" value="Bromodomain"/>
    <property type="match status" value="1"/>
</dbReference>
<dbReference type="SUPFAM" id="SSF47370">
    <property type="entry name" value="Bromodomain"/>
    <property type="match status" value="2"/>
</dbReference>
<evidence type="ECO:0000256" key="9">
    <source>
        <dbReference type="SAM" id="Coils"/>
    </source>
</evidence>
<dbReference type="SMART" id="SM00439">
    <property type="entry name" value="BAH"/>
    <property type="match status" value="1"/>
</dbReference>
<dbReference type="VEuPathDB" id="FungiDB:CCM_01202"/>
<feature type="domain" description="Bromo" evidence="11">
    <location>
        <begin position="66"/>
        <end position="136"/>
    </location>
</feature>
<dbReference type="SMART" id="SM00297">
    <property type="entry name" value="BROMO"/>
    <property type="match status" value="2"/>
</dbReference>
<accession>G3J3S0</accession>
<keyword evidence="4" id="KW-0805">Transcription regulation</keyword>
<dbReference type="STRING" id="983644.G3J3S0"/>
<evidence type="ECO:0000256" key="3">
    <source>
        <dbReference type="ARBA" id="ARBA00022853"/>
    </source>
</evidence>
<dbReference type="InterPro" id="IPR001487">
    <property type="entry name" value="Bromodomain"/>
</dbReference>
<dbReference type="InParanoid" id="G3J3S0"/>
<protein>
    <submittedName>
        <fullName evidence="13">RSC complex subunit (RSC1), putative</fullName>
    </submittedName>
</protein>
<reference evidence="13 14" key="1">
    <citation type="journal article" date="2011" name="Genome Biol.">
        <title>Genome sequence of the insect pathogenic fungus Cordyceps militaris, a valued traditional Chinese medicine.</title>
        <authorList>
            <person name="Zheng P."/>
            <person name="Xia Y."/>
            <person name="Xiao G."/>
            <person name="Xiong C."/>
            <person name="Hu X."/>
            <person name="Zhang S."/>
            <person name="Zheng H."/>
            <person name="Huang Y."/>
            <person name="Zhou Y."/>
            <person name="Wang S."/>
            <person name="Zhao G.P."/>
            <person name="Liu X."/>
            <person name="St Leger R.J."/>
            <person name="Wang C."/>
        </authorList>
    </citation>
    <scope>NUCLEOTIDE SEQUENCE [LARGE SCALE GENOMIC DNA]</scope>
    <source>
        <strain evidence="13 14">CM01</strain>
    </source>
</reference>
<dbReference type="KEGG" id="cmt:CCM_01202"/>
<dbReference type="InterPro" id="IPR001025">
    <property type="entry name" value="BAH_dom"/>
</dbReference>
<evidence type="ECO:0000256" key="2">
    <source>
        <dbReference type="ARBA" id="ARBA00022737"/>
    </source>
</evidence>
<evidence type="ECO:0000256" key="10">
    <source>
        <dbReference type="SAM" id="MobiDB-lite"/>
    </source>
</evidence>
<evidence type="ECO:0000256" key="5">
    <source>
        <dbReference type="ARBA" id="ARBA00023117"/>
    </source>
</evidence>
<proteinExistence type="predicted"/>
<feature type="region of interest" description="Disordered" evidence="10">
    <location>
        <begin position="548"/>
        <end position="625"/>
    </location>
</feature>
<organism evidence="13 14">
    <name type="scientific">Cordyceps militaris (strain CM01)</name>
    <name type="common">Caterpillar fungus</name>
    <dbReference type="NCBI Taxonomy" id="983644"/>
    <lineage>
        <taxon>Eukaryota</taxon>
        <taxon>Fungi</taxon>
        <taxon>Dikarya</taxon>
        <taxon>Ascomycota</taxon>
        <taxon>Pezizomycotina</taxon>
        <taxon>Sordariomycetes</taxon>
        <taxon>Hypocreomycetidae</taxon>
        <taxon>Hypocreales</taxon>
        <taxon>Cordycipitaceae</taxon>
        <taxon>Cordyceps</taxon>
    </lineage>
</organism>
<dbReference type="OMA" id="QKWINAC"/>
<feature type="domain" description="Bromo" evidence="11">
    <location>
        <begin position="277"/>
        <end position="347"/>
    </location>
</feature>
<feature type="coiled-coil region" evidence="9">
    <location>
        <begin position="336"/>
        <end position="371"/>
    </location>
</feature>
<dbReference type="Pfam" id="PF00439">
    <property type="entry name" value="Bromodomain"/>
    <property type="match status" value="2"/>
</dbReference>
<dbReference type="InterPro" id="IPR018359">
    <property type="entry name" value="Bromodomain_CS"/>
</dbReference>
<keyword evidence="3" id="KW-0156">Chromatin regulator</keyword>
<feature type="compositionally biased region" description="Acidic residues" evidence="10">
    <location>
        <begin position="187"/>
        <end position="215"/>
    </location>
</feature>
<keyword evidence="2" id="KW-0677">Repeat</keyword>